<dbReference type="SUPFAM" id="SSF52172">
    <property type="entry name" value="CheY-like"/>
    <property type="match status" value="1"/>
</dbReference>
<dbReference type="InterPro" id="IPR011006">
    <property type="entry name" value="CheY-like_superfamily"/>
</dbReference>
<dbReference type="RefSeq" id="WP_213044118.1">
    <property type="nucleotide sequence ID" value="NZ_CAJNBJ010000020.1"/>
</dbReference>
<evidence type="ECO:0000259" key="3">
    <source>
        <dbReference type="PROSITE" id="PS50110"/>
    </source>
</evidence>
<accession>A0ABN7MG95</accession>
<dbReference type="InterPro" id="IPR001789">
    <property type="entry name" value="Sig_transdc_resp-reg_receiver"/>
</dbReference>
<dbReference type="CDD" id="cd00156">
    <property type="entry name" value="REC"/>
    <property type="match status" value="1"/>
</dbReference>
<organism evidence="4 5">
    <name type="scientific">Nitrospira defluvii</name>
    <dbReference type="NCBI Taxonomy" id="330214"/>
    <lineage>
        <taxon>Bacteria</taxon>
        <taxon>Pseudomonadati</taxon>
        <taxon>Nitrospirota</taxon>
        <taxon>Nitrospiria</taxon>
        <taxon>Nitrospirales</taxon>
        <taxon>Nitrospiraceae</taxon>
        <taxon>Nitrospira</taxon>
    </lineage>
</organism>
<dbReference type="Proteomes" id="UP000675880">
    <property type="component" value="Unassembled WGS sequence"/>
</dbReference>
<gene>
    <name evidence="4" type="ORF">NSPZN2_70175</name>
</gene>
<dbReference type="InterPro" id="IPR050595">
    <property type="entry name" value="Bact_response_regulator"/>
</dbReference>
<dbReference type="PROSITE" id="PS50110">
    <property type="entry name" value="RESPONSE_REGULATORY"/>
    <property type="match status" value="1"/>
</dbReference>
<keyword evidence="1 2" id="KW-0597">Phosphoprotein</keyword>
<name>A0ABN7MG95_9BACT</name>
<dbReference type="Pfam" id="PF00072">
    <property type="entry name" value="Response_reg"/>
    <property type="match status" value="1"/>
</dbReference>
<dbReference type="Gene3D" id="3.40.50.2300">
    <property type="match status" value="1"/>
</dbReference>
<reference evidence="4 5" key="1">
    <citation type="submission" date="2021-02" db="EMBL/GenBank/DDBJ databases">
        <authorList>
            <person name="Han P."/>
        </authorList>
    </citation>
    <scope>NUCLEOTIDE SEQUENCE [LARGE SCALE GENOMIC DNA]</scope>
    <source>
        <strain evidence="4">Candidatus Nitrospira sp. ZN2</strain>
    </source>
</reference>
<protein>
    <recommendedName>
        <fullName evidence="3">Response regulatory domain-containing protein</fullName>
    </recommendedName>
</protein>
<feature type="modified residue" description="4-aspartylphosphate" evidence="2">
    <location>
        <position position="59"/>
    </location>
</feature>
<keyword evidence="5" id="KW-1185">Reference proteome</keyword>
<dbReference type="SMART" id="SM00448">
    <property type="entry name" value="REC"/>
    <property type="match status" value="1"/>
</dbReference>
<dbReference type="PANTHER" id="PTHR44591:SF3">
    <property type="entry name" value="RESPONSE REGULATORY DOMAIN-CONTAINING PROTEIN"/>
    <property type="match status" value="1"/>
</dbReference>
<evidence type="ECO:0000256" key="2">
    <source>
        <dbReference type="PROSITE-ProRule" id="PRU00169"/>
    </source>
</evidence>
<evidence type="ECO:0000313" key="4">
    <source>
        <dbReference type="EMBL" id="CAE6797701.1"/>
    </source>
</evidence>
<proteinExistence type="predicted"/>
<feature type="domain" description="Response regulatory" evidence="3">
    <location>
        <begin position="10"/>
        <end position="124"/>
    </location>
</feature>
<dbReference type="EMBL" id="CAJNBJ010000020">
    <property type="protein sequence ID" value="CAE6797701.1"/>
    <property type="molecule type" value="Genomic_DNA"/>
</dbReference>
<sequence length="146" mass="16099">MFEQPVRAPMILLVDDDADMTMGLSDRLTAEGCHVAIAHSGLEALHWLQDHRPSAVLLDFHMPEMDGIETLLAIQTVDSKIPVIMVTGAEPQDLLRHRELCAAAAYLPKPVEWTVLRQTLIVVLGQWLTGGVQAEESPIVRPCEKG</sequence>
<comment type="caution">
    <text evidence="4">The sequence shown here is derived from an EMBL/GenBank/DDBJ whole genome shotgun (WGS) entry which is preliminary data.</text>
</comment>
<evidence type="ECO:0000256" key="1">
    <source>
        <dbReference type="ARBA" id="ARBA00022553"/>
    </source>
</evidence>
<evidence type="ECO:0000313" key="5">
    <source>
        <dbReference type="Proteomes" id="UP000675880"/>
    </source>
</evidence>
<dbReference type="PANTHER" id="PTHR44591">
    <property type="entry name" value="STRESS RESPONSE REGULATOR PROTEIN 1"/>
    <property type="match status" value="1"/>
</dbReference>